<dbReference type="InterPro" id="IPR045854">
    <property type="entry name" value="NO2/SO3_Rdtase_4Fe4S_sf"/>
</dbReference>
<reference evidence="10" key="1">
    <citation type="journal article" date="2021" name="PeerJ">
        <title>Extensive microbial diversity within the chicken gut microbiome revealed by metagenomics and culture.</title>
        <authorList>
            <person name="Gilroy R."/>
            <person name="Ravi A."/>
            <person name="Getino M."/>
            <person name="Pursley I."/>
            <person name="Horton D.L."/>
            <person name="Alikhan N.F."/>
            <person name="Baker D."/>
            <person name="Gharbi K."/>
            <person name="Hall N."/>
            <person name="Watson M."/>
            <person name="Adriaenssens E.M."/>
            <person name="Foster-Nyarko E."/>
            <person name="Jarju S."/>
            <person name="Secka A."/>
            <person name="Antonio M."/>
            <person name="Oren A."/>
            <person name="Chaudhuri R.R."/>
            <person name="La Ragione R."/>
            <person name="Hildebrand F."/>
            <person name="Pallen M.J."/>
        </authorList>
    </citation>
    <scope>NUCLEOTIDE SEQUENCE</scope>
    <source>
        <strain evidence="10">12435</strain>
    </source>
</reference>
<evidence type="ECO:0000256" key="3">
    <source>
        <dbReference type="ARBA" id="ARBA00023002"/>
    </source>
</evidence>
<comment type="caution">
    <text evidence="10">The sequence shown here is derived from an EMBL/GenBank/DDBJ whole genome shotgun (WGS) entry which is preliminary data.</text>
</comment>
<dbReference type="InterPro" id="IPR058578">
    <property type="entry name" value="IspG_TIM"/>
</dbReference>
<accession>A0A9D1PYP9</accession>
<evidence type="ECO:0000256" key="7">
    <source>
        <dbReference type="HAMAP-Rule" id="MF_00159"/>
    </source>
</evidence>
<keyword evidence="1 7" id="KW-0004">4Fe-4S</keyword>
<dbReference type="InterPro" id="IPR004588">
    <property type="entry name" value="IspG_bac-typ"/>
</dbReference>
<evidence type="ECO:0000256" key="1">
    <source>
        <dbReference type="ARBA" id="ARBA00022485"/>
    </source>
</evidence>
<comment type="function">
    <text evidence="7">Converts 2C-methyl-D-erythritol 2,4-cyclodiphosphate (ME-2,4cPP) into 1-hydroxy-2-methyl-2-(E)-butenyl 4-diphosphate.</text>
</comment>
<dbReference type="PANTHER" id="PTHR30454">
    <property type="entry name" value="4-HYDROXY-3-METHYLBUT-2-EN-1-YL DIPHOSPHATE SYNTHASE"/>
    <property type="match status" value="1"/>
</dbReference>
<sequence>MIKRAVKAGKVTIGGGGEISVQSMTNTDTADIAATCAQLTALEKAGCDIARLAVRDMKDVEACRTYIDRFDMPLVADIQFDYRLAVACADIGFAKVRFNPGNTSAAGVRELAAACKANGCPIRIGINGGSLEKDIKVRYGGVTADGLAESAIRTVRMLERESFSDIVISVKASDVRLTVDAYTKLDRLCGYPLHLGITESGSGRDAIVKSAAGIGALLLAGIGDTIRVSLTGDPVYEVEVGKSIVRAVGLDKNYVEVVSCPTCARCFYDLEGLVNKCKQLTEGVNKPLKIAVMGCVVNGPGEASDADVGIAGGKDKAVLFRKGSVIRTLPVKEAEETFLVMVEELVRG</sequence>
<evidence type="ECO:0000256" key="6">
    <source>
        <dbReference type="ARBA" id="ARBA00023229"/>
    </source>
</evidence>
<dbReference type="GO" id="GO:0046429">
    <property type="term" value="F:4-hydroxy-3-methylbut-2-en-1-yl diphosphate synthase activity (ferredoxin)"/>
    <property type="evidence" value="ECO:0007669"/>
    <property type="project" value="UniProtKB-UniRule"/>
</dbReference>
<feature type="binding site" evidence="7">
    <location>
        <position position="295"/>
    </location>
    <ligand>
        <name>[4Fe-4S] cluster</name>
        <dbReference type="ChEBI" id="CHEBI:49883"/>
    </ligand>
</feature>
<feature type="binding site" evidence="7">
    <location>
        <position position="302"/>
    </location>
    <ligand>
        <name>[4Fe-4S] cluster</name>
        <dbReference type="ChEBI" id="CHEBI:49883"/>
    </ligand>
</feature>
<dbReference type="Pfam" id="PF26540">
    <property type="entry name" value="GcpE_C"/>
    <property type="match status" value="1"/>
</dbReference>
<dbReference type="AlphaFoldDB" id="A0A9D1PYP9"/>
<comment type="pathway">
    <text evidence="7">Isoprenoid biosynthesis; isopentenyl diphosphate biosynthesis via DXP pathway; isopentenyl diphosphate from 1-deoxy-D-xylulose 5-phosphate: step 5/6.</text>
</comment>
<feature type="binding site" evidence="7">
    <location>
        <position position="263"/>
    </location>
    <ligand>
        <name>[4Fe-4S] cluster</name>
        <dbReference type="ChEBI" id="CHEBI:49883"/>
    </ligand>
</feature>
<keyword evidence="5 7" id="KW-0411">Iron-sulfur</keyword>
<feature type="domain" description="IspG TIM-barrel" evidence="8">
    <location>
        <begin position="4"/>
        <end position="241"/>
    </location>
</feature>
<feature type="binding site" evidence="7">
    <location>
        <position position="260"/>
    </location>
    <ligand>
        <name>[4Fe-4S] cluster</name>
        <dbReference type="ChEBI" id="CHEBI:49883"/>
    </ligand>
</feature>
<comment type="cofactor">
    <cofactor evidence="7">
        <name>[4Fe-4S] cluster</name>
        <dbReference type="ChEBI" id="CHEBI:49883"/>
    </cofactor>
    <text evidence="7">Binds 1 [4Fe-4S] cluster.</text>
</comment>
<evidence type="ECO:0000259" key="9">
    <source>
        <dbReference type="Pfam" id="PF26540"/>
    </source>
</evidence>
<dbReference type="Proteomes" id="UP000823990">
    <property type="component" value="Unassembled WGS sequence"/>
</dbReference>
<comment type="catalytic activity">
    <reaction evidence="7">
        <text>(2E)-4-hydroxy-3-methylbut-2-enyl diphosphate + oxidized [flavodoxin] + H2O + 2 H(+) = 2-C-methyl-D-erythritol 2,4-cyclic diphosphate + reduced [flavodoxin]</text>
        <dbReference type="Rhea" id="RHEA:43604"/>
        <dbReference type="Rhea" id="RHEA-COMP:10622"/>
        <dbReference type="Rhea" id="RHEA-COMP:10623"/>
        <dbReference type="ChEBI" id="CHEBI:15377"/>
        <dbReference type="ChEBI" id="CHEBI:15378"/>
        <dbReference type="ChEBI" id="CHEBI:57618"/>
        <dbReference type="ChEBI" id="CHEBI:58210"/>
        <dbReference type="ChEBI" id="CHEBI:58483"/>
        <dbReference type="ChEBI" id="CHEBI:128753"/>
        <dbReference type="EC" id="1.17.7.3"/>
    </reaction>
</comment>
<keyword evidence="4 7" id="KW-0408">Iron</keyword>
<dbReference type="InterPro" id="IPR016425">
    <property type="entry name" value="IspG_bac"/>
</dbReference>
<evidence type="ECO:0000256" key="5">
    <source>
        <dbReference type="ARBA" id="ARBA00023014"/>
    </source>
</evidence>
<dbReference type="EC" id="1.17.7.3" evidence="7"/>
<evidence type="ECO:0000256" key="4">
    <source>
        <dbReference type="ARBA" id="ARBA00023004"/>
    </source>
</evidence>
<dbReference type="InterPro" id="IPR011005">
    <property type="entry name" value="Dihydropteroate_synth-like_sf"/>
</dbReference>
<dbReference type="NCBIfam" id="TIGR00612">
    <property type="entry name" value="ispG_gcpE"/>
    <property type="match status" value="1"/>
</dbReference>
<dbReference type="Gene3D" id="3.30.413.10">
    <property type="entry name" value="Sulfite Reductase Hemoprotein, domain 1"/>
    <property type="match status" value="1"/>
</dbReference>
<dbReference type="SUPFAM" id="SSF56014">
    <property type="entry name" value="Nitrite and sulphite reductase 4Fe-4S domain-like"/>
    <property type="match status" value="1"/>
</dbReference>
<dbReference type="InterPro" id="IPR058579">
    <property type="entry name" value="IspG_C"/>
</dbReference>
<reference evidence="10" key="2">
    <citation type="submission" date="2021-04" db="EMBL/GenBank/DDBJ databases">
        <authorList>
            <person name="Gilroy R."/>
        </authorList>
    </citation>
    <scope>NUCLEOTIDE SEQUENCE</scope>
    <source>
        <strain evidence="10">12435</strain>
    </source>
</reference>
<evidence type="ECO:0000313" key="10">
    <source>
        <dbReference type="EMBL" id="HIW02049.1"/>
    </source>
</evidence>
<dbReference type="NCBIfam" id="NF001540">
    <property type="entry name" value="PRK00366.1"/>
    <property type="match status" value="1"/>
</dbReference>
<dbReference type="Gene3D" id="3.20.20.20">
    <property type="entry name" value="Dihydropteroate synthase-like"/>
    <property type="match status" value="1"/>
</dbReference>
<dbReference type="PIRSF" id="PIRSF004640">
    <property type="entry name" value="IspG"/>
    <property type="match status" value="1"/>
</dbReference>
<gene>
    <name evidence="7 10" type="primary">ispG</name>
    <name evidence="10" type="synonym">gcpE</name>
    <name evidence="10" type="ORF">H9892_01775</name>
</gene>
<keyword evidence="6 7" id="KW-0414">Isoprene biosynthesis</keyword>
<proteinExistence type="inferred from homology"/>
<dbReference type="GO" id="GO:0051539">
    <property type="term" value="F:4 iron, 4 sulfur cluster binding"/>
    <property type="evidence" value="ECO:0007669"/>
    <property type="project" value="UniProtKB-UniRule"/>
</dbReference>
<dbReference type="HAMAP" id="MF_00159">
    <property type="entry name" value="IspG"/>
    <property type="match status" value="1"/>
</dbReference>
<protein>
    <recommendedName>
        <fullName evidence="7">4-hydroxy-3-methylbut-2-en-1-yl diphosphate synthase (flavodoxin)</fullName>
        <ecNumber evidence="7">1.17.7.3</ecNumber>
    </recommendedName>
    <alternativeName>
        <fullName evidence="7">1-hydroxy-2-methyl-2-(E)-butenyl 4-diphosphate synthase</fullName>
    </alternativeName>
</protein>
<evidence type="ECO:0000259" key="8">
    <source>
        <dbReference type="Pfam" id="PF04551"/>
    </source>
</evidence>
<dbReference type="GO" id="GO:0005506">
    <property type="term" value="F:iron ion binding"/>
    <property type="evidence" value="ECO:0007669"/>
    <property type="project" value="InterPro"/>
</dbReference>
<dbReference type="GO" id="GO:0141197">
    <property type="term" value="F:4-hydroxy-3-methylbut-2-enyl-diphosphate synthase activity (flavodoxin)"/>
    <property type="evidence" value="ECO:0007669"/>
    <property type="project" value="UniProtKB-EC"/>
</dbReference>
<dbReference type="EMBL" id="DXHS01000030">
    <property type="protein sequence ID" value="HIW02049.1"/>
    <property type="molecule type" value="Genomic_DNA"/>
</dbReference>
<evidence type="ECO:0000313" key="11">
    <source>
        <dbReference type="Proteomes" id="UP000823990"/>
    </source>
</evidence>
<dbReference type="GO" id="GO:0016114">
    <property type="term" value="P:terpenoid biosynthetic process"/>
    <property type="evidence" value="ECO:0007669"/>
    <property type="project" value="InterPro"/>
</dbReference>
<evidence type="ECO:0000256" key="2">
    <source>
        <dbReference type="ARBA" id="ARBA00022723"/>
    </source>
</evidence>
<keyword evidence="3 7" id="KW-0560">Oxidoreductase</keyword>
<name>A0A9D1PYP9_9FIRM</name>
<comment type="similarity">
    <text evidence="7">Belongs to the IspG family.</text>
</comment>
<dbReference type="GO" id="GO:0019288">
    <property type="term" value="P:isopentenyl diphosphate biosynthetic process, methylerythritol 4-phosphate pathway"/>
    <property type="evidence" value="ECO:0007669"/>
    <property type="project" value="UniProtKB-UniRule"/>
</dbReference>
<organism evidence="10 11">
    <name type="scientific">Candidatus Protoclostridium stercorigallinarum</name>
    <dbReference type="NCBI Taxonomy" id="2838741"/>
    <lineage>
        <taxon>Bacteria</taxon>
        <taxon>Bacillati</taxon>
        <taxon>Bacillota</taxon>
        <taxon>Clostridia</taxon>
        <taxon>Candidatus Protoclostridium</taxon>
    </lineage>
</organism>
<dbReference type="Pfam" id="PF04551">
    <property type="entry name" value="GcpE"/>
    <property type="match status" value="1"/>
</dbReference>
<keyword evidence="2 7" id="KW-0479">Metal-binding</keyword>
<feature type="domain" description="IspG C-terminal" evidence="9">
    <location>
        <begin position="256"/>
        <end position="343"/>
    </location>
</feature>
<dbReference type="PANTHER" id="PTHR30454:SF0">
    <property type="entry name" value="4-HYDROXY-3-METHYLBUT-2-EN-1-YL DIPHOSPHATE SYNTHASE (FERREDOXIN), CHLOROPLASTIC"/>
    <property type="match status" value="1"/>
</dbReference>